<dbReference type="EMBL" id="CP017141">
    <property type="protein sequence ID" value="AOM80339.1"/>
    <property type="molecule type" value="Genomic_DNA"/>
</dbReference>
<evidence type="ECO:0000313" key="1">
    <source>
        <dbReference type="EMBL" id="AOM80339.1"/>
    </source>
</evidence>
<gene>
    <name evidence="1" type="ORF">BFS30_26140</name>
</gene>
<name>A0A1D7QNW2_9SPHI</name>
<protein>
    <recommendedName>
        <fullName evidence="3">Lipoprotein</fullName>
    </recommendedName>
</protein>
<accession>A0A1D7QNW2</accession>
<sequence length="123" mass="14048">MRIQYLLLLVVLTSLYSCKKDASFDNISNVILKREGLLRVECENCEINYEVNSKAYNVGIDKGSNDIPFFYSGDFDLKTEVLSKEEQKIRLLVIDSFGRIVCNELNDLKAGEVSKKTFVINIK</sequence>
<dbReference type="KEGG" id="psty:BFS30_26140"/>
<evidence type="ECO:0008006" key="3">
    <source>
        <dbReference type="Google" id="ProtNLM"/>
    </source>
</evidence>
<dbReference type="AlphaFoldDB" id="A0A1D7QNW2"/>
<proteinExistence type="predicted"/>
<reference evidence="1 2" key="1">
    <citation type="submission" date="2016-08" db="EMBL/GenBank/DDBJ databases">
        <authorList>
            <person name="Seilhamer J.J."/>
        </authorList>
    </citation>
    <scope>NUCLEOTIDE SEQUENCE [LARGE SCALE GENOMIC DNA]</scope>
    <source>
        <strain evidence="1 2">DX4</strain>
    </source>
</reference>
<organism evidence="1 2">
    <name type="scientific">Pedobacter steynii</name>
    <dbReference type="NCBI Taxonomy" id="430522"/>
    <lineage>
        <taxon>Bacteria</taxon>
        <taxon>Pseudomonadati</taxon>
        <taxon>Bacteroidota</taxon>
        <taxon>Sphingobacteriia</taxon>
        <taxon>Sphingobacteriales</taxon>
        <taxon>Sphingobacteriaceae</taxon>
        <taxon>Pedobacter</taxon>
    </lineage>
</organism>
<dbReference type="OrthoDB" id="765162at2"/>
<dbReference type="Proteomes" id="UP000094313">
    <property type="component" value="Chromosome"/>
</dbReference>
<evidence type="ECO:0000313" key="2">
    <source>
        <dbReference type="Proteomes" id="UP000094313"/>
    </source>
</evidence>
<dbReference type="RefSeq" id="WP_069382001.1">
    <property type="nucleotide sequence ID" value="NZ_CP017141.1"/>
</dbReference>
<dbReference type="PROSITE" id="PS51257">
    <property type="entry name" value="PROKAR_LIPOPROTEIN"/>
    <property type="match status" value="1"/>
</dbReference>
<keyword evidence="2" id="KW-1185">Reference proteome</keyword>